<reference evidence="5" key="1">
    <citation type="submission" date="2020-10" db="EMBL/GenBank/DDBJ databases">
        <authorList>
            <person name="Gilroy R."/>
        </authorList>
    </citation>
    <scope>NUCLEOTIDE SEQUENCE</scope>
    <source>
        <strain evidence="5">B3-4054</strain>
    </source>
</reference>
<dbReference type="AlphaFoldDB" id="A0A9D9ET91"/>
<comment type="similarity">
    <text evidence="1">Belongs to the FGGY kinase family.</text>
</comment>
<evidence type="ECO:0000313" key="5">
    <source>
        <dbReference type="EMBL" id="MBO8450474.1"/>
    </source>
</evidence>
<gene>
    <name evidence="5" type="ORF">IAA96_05140</name>
</gene>
<dbReference type="SUPFAM" id="SSF53067">
    <property type="entry name" value="Actin-like ATPase domain"/>
    <property type="match status" value="2"/>
</dbReference>
<organism evidence="5 6">
    <name type="scientific">Candidatus Avitreponema avistercoris</name>
    <dbReference type="NCBI Taxonomy" id="2840705"/>
    <lineage>
        <taxon>Bacteria</taxon>
        <taxon>Pseudomonadati</taxon>
        <taxon>Spirochaetota</taxon>
        <taxon>Spirochaetia</taxon>
        <taxon>Spirochaetales</taxon>
        <taxon>Candidatus Avitreponema</taxon>
    </lineage>
</organism>
<feature type="domain" description="Carbohydrate kinase FGGY C-terminal" evidence="4">
    <location>
        <begin position="317"/>
        <end position="392"/>
    </location>
</feature>
<dbReference type="Gene3D" id="3.30.420.40">
    <property type="match status" value="4"/>
</dbReference>
<evidence type="ECO:0000256" key="3">
    <source>
        <dbReference type="ARBA" id="ARBA00022777"/>
    </source>
</evidence>
<dbReference type="InterPro" id="IPR050406">
    <property type="entry name" value="FGGY_Carb_Kinase"/>
</dbReference>
<keyword evidence="3" id="KW-0418">Kinase</keyword>
<evidence type="ECO:0000256" key="2">
    <source>
        <dbReference type="ARBA" id="ARBA00022679"/>
    </source>
</evidence>
<evidence type="ECO:0000259" key="4">
    <source>
        <dbReference type="Pfam" id="PF02782"/>
    </source>
</evidence>
<evidence type="ECO:0000313" key="6">
    <source>
        <dbReference type="Proteomes" id="UP000823616"/>
    </source>
</evidence>
<dbReference type="InterPro" id="IPR043129">
    <property type="entry name" value="ATPase_NBD"/>
</dbReference>
<protein>
    <recommendedName>
        <fullName evidence="4">Carbohydrate kinase FGGY C-terminal domain-containing protein</fullName>
    </recommendedName>
</protein>
<dbReference type="GO" id="GO:0005975">
    <property type="term" value="P:carbohydrate metabolic process"/>
    <property type="evidence" value="ECO:0007669"/>
    <property type="project" value="InterPro"/>
</dbReference>
<dbReference type="InterPro" id="IPR018485">
    <property type="entry name" value="FGGY_C"/>
</dbReference>
<comment type="caution">
    <text evidence="5">The sequence shown here is derived from an EMBL/GenBank/DDBJ whole genome shotgun (WGS) entry which is preliminary data.</text>
</comment>
<reference evidence="5" key="2">
    <citation type="journal article" date="2021" name="PeerJ">
        <title>Extensive microbial diversity within the chicken gut microbiome revealed by metagenomics and culture.</title>
        <authorList>
            <person name="Gilroy R."/>
            <person name="Ravi A."/>
            <person name="Getino M."/>
            <person name="Pursley I."/>
            <person name="Horton D.L."/>
            <person name="Alikhan N.F."/>
            <person name="Baker D."/>
            <person name="Gharbi K."/>
            <person name="Hall N."/>
            <person name="Watson M."/>
            <person name="Adriaenssens E.M."/>
            <person name="Foster-Nyarko E."/>
            <person name="Jarju S."/>
            <person name="Secka A."/>
            <person name="Antonio M."/>
            <person name="Oren A."/>
            <person name="Chaudhuri R.R."/>
            <person name="La Ragione R."/>
            <person name="Hildebrand F."/>
            <person name="Pallen M.J."/>
        </authorList>
    </citation>
    <scope>NUCLEOTIDE SEQUENCE</scope>
    <source>
        <strain evidence="5">B3-4054</strain>
    </source>
</reference>
<accession>A0A9D9ET91</accession>
<dbReference type="GO" id="GO:0016301">
    <property type="term" value="F:kinase activity"/>
    <property type="evidence" value="ECO:0007669"/>
    <property type="project" value="UniProtKB-KW"/>
</dbReference>
<name>A0A9D9ET91_9SPIR</name>
<dbReference type="EMBL" id="JADIMS010000087">
    <property type="protein sequence ID" value="MBO8450474.1"/>
    <property type="molecule type" value="Genomic_DNA"/>
</dbReference>
<proteinExistence type="inferred from homology"/>
<keyword evidence="2" id="KW-0808">Transferase</keyword>
<dbReference type="Pfam" id="PF02782">
    <property type="entry name" value="FGGY_C"/>
    <property type="match status" value="1"/>
</dbReference>
<dbReference type="PANTHER" id="PTHR43095">
    <property type="entry name" value="SUGAR KINASE"/>
    <property type="match status" value="1"/>
</dbReference>
<evidence type="ECO:0000256" key="1">
    <source>
        <dbReference type="ARBA" id="ARBA00009156"/>
    </source>
</evidence>
<dbReference type="Proteomes" id="UP000823616">
    <property type="component" value="Unassembled WGS sequence"/>
</dbReference>
<sequence length="430" mass="44849">MKNVLAVDIGSSSVKAGRISLQGSVLSSVRVRLDAAQPFPLCWFSAMQQAFSAALSGANGSGGTLPPPDCLVISGAGPTLVAADASGRVTASLMWDDPVPEISVPAGSRSSIFLPRLLAMQKLFPEETAHAARLFSGPEFAVFSLCGTAVSVLPDSRWQSAYWDDGMLVCAGFRGDLLPPFSAPGFLAGRFTGDPALPYAPLFSGILPDGIPVRAGPPDFAAALLGTGTVSPGRACDRAGSSEGLNVCTAQAEAAAGLRSLPSPVPGLWNLSYLLPETGKAFSRFRAASPVFRSLSYPEILRRIFDTPVIPPPGQEENPARAAAEQICRKVKQGVQALQSAVGFLPAFVLSGGQAKNPLWNQMKADITGAEFLLTQTADAELLGGAIIAFCADGEFSSYGEACAAMVKIKTRFSPDPARAALYAEKFAHS</sequence>